<name>A0A9D3X911_9SAUR</name>
<evidence type="ECO:0000313" key="3">
    <source>
        <dbReference type="Proteomes" id="UP000827986"/>
    </source>
</evidence>
<keyword evidence="3" id="KW-1185">Reference proteome</keyword>
<protein>
    <submittedName>
        <fullName evidence="2">Uncharacterized protein</fullName>
    </submittedName>
</protein>
<organism evidence="2 3">
    <name type="scientific">Mauremys mutica</name>
    <name type="common">yellowpond turtle</name>
    <dbReference type="NCBI Taxonomy" id="74926"/>
    <lineage>
        <taxon>Eukaryota</taxon>
        <taxon>Metazoa</taxon>
        <taxon>Chordata</taxon>
        <taxon>Craniata</taxon>
        <taxon>Vertebrata</taxon>
        <taxon>Euteleostomi</taxon>
        <taxon>Archelosauria</taxon>
        <taxon>Testudinata</taxon>
        <taxon>Testudines</taxon>
        <taxon>Cryptodira</taxon>
        <taxon>Durocryptodira</taxon>
        <taxon>Testudinoidea</taxon>
        <taxon>Geoemydidae</taxon>
        <taxon>Geoemydinae</taxon>
        <taxon>Mauremys</taxon>
    </lineage>
</organism>
<dbReference type="Proteomes" id="UP000827986">
    <property type="component" value="Unassembled WGS sequence"/>
</dbReference>
<proteinExistence type="predicted"/>
<accession>A0A9D3X911</accession>
<comment type="caution">
    <text evidence="2">The sequence shown here is derived from an EMBL/GenBank/DDBJ whole genome shotgun (WGS) entry which is preliminary data.</text>
</comment>
<gene>
    <name evidence="2" type="ORF">KIL84_021556</name>
</gene>
<reference evidence="2" key="1">
    <citation type="submission" date="2021-09" db="EMBL/GenBank/DDBJ databases">
        <title>The genome of Mauremys mutica provides insights into the evolution of semi-aquatic lifestyle.</title>
        <authorList>
            <person name="Gong S."/>
            <person name="Gao Y."/>
        </authorList>
    </citation>
    <scope>NUCLEOTIDE SEQUENCE</scope>
    <source>
        <strain evidence="2">MM-2020</strain>
        <tissue evidence="2">Muscle</tissue>
    </source>
</reference>
<evidence type="ECO:0000256" key="1">
    <source>
        <dbReference type="SAM" id="MobiDB-lite"/>
    </source>
</evidence>
<feature type="region of interest" description="Disordered" evidence="1">
    <location>
        <begin position="1"/>
        <end position="26"/>
    </location>
</feature>
<dbReference type="AlphaFoldDB" id="A0A9D3X911"/>
<sequence>MPRSKCGQGVRAPRSTHHEIPASSRTKPYLEEWQETGVAWINARSVMFAGSIGMTLMWAGLSLGWGDHVQRIHGLVPTKHKAKNIRERRVAAEPVVRASAPTLFPRAPVRTEPSRW</sequence>
<dbReference type="EMBL" id="JAHDVG010000478">
    <property type="protein sequence ID" value="KAH1175142.1"/>
    <property type="molecule type" value="Genomic_DNA"/>
</dbReference>
<evidence type="ECO:0000313" key="2">
    <source>
        <dbReference type="EMBL" id="KAH1175142.1"/>
    </source>
</evidence>